<dbReference type="InterPro" id="IPR007813">
    <property type="entry name" value="PilN"/>
</dbReference>
<evidence type="ECO:0000313" key="4">
    <source>
        <dbReference type="EMBL" id="TDK65930.1"/>
    </source>
</evidence>
<dbReference type="GO" id="GO:0043683">
    <property type="term" value="P:type IV pilus assembly"/>
    <property type="evidence" value="ECO:0007669"/>
    <property type="project" value="TreeGrafter"/>
</dbReference>
<dbReference type="OrthoDB" id="5296173at2"/>
<evidence type="ECO:0000256" key="1">
    <source>
        <dbReference type="SAM" id="Coils"/>
    </source>
</evidence>
<dbReference type="RefSeq" id="WP_133328017.1">
    <property type="nucleotide sequence ID" value="NZ_SMYL01000004.1"/>
</dbReference>
<dbReference type="Pfam" id="PF05137">
    <property type="entry name" value="PilN"/>
    <property type="match status" value="1"/>
</dbReference>
<proteinExistence type="predicted"/>
<keyword evidence="3" id="KW-0812">Transmembrane</keyword>
<dbReference type="Proteomes" id="UP000294829">
    <property type="component" value="Unassembled WGS sequence"/>
</dbReference>
<evidence type="ECO:0000256" key="3">
    <source>
        <dbReference type="SAM" id="Phobius"/>
    </source>
</evidence>
<feature type="compositionally biased region" description="Low complexity" evidence="2">
    <location>
        <begin position="191"/>
        <end position="211"/>
    </location>
</feature>
<keyword evidence="3" id="KW-1133">Transmembrane helix</keyword>
<dbReference type="GO" id="GO:0043107">
    <property type="term" value="P:type IV pilus-dependent motility"/>
    <property type="evidence" value="ECO:0007669"/>
    <property type="project" value="TreeGrafter"/>
</dbReference>
<dbReference type="AlphaFoldDB" id="A0A4V3AUQ7"/>
<organism evidence="4 5">
    <name type="scientific">Sapientia aquatica</name>
    <dbReference type="NCBI Taxonomy" id="1549640"/>
    <lineage>
        <taxon>Bacteria</taxon>
        <taxon>Pseudomonadati</taxon>
        <taxon>Pseudomonadota</taxon>
        <taxon>Betaproteobacteria</taxon>
        <taxon>Burkholderiales</taxon>
        <taxon>Oxalobacteraceae</taxon>
        <taxon>Sapientia</taxon>
    </lineage>
</organism>
<dbReference type="EMBL" id="SMYL01000004">
    <property type="protein sequence ID" value="TDK65930.1"/>
    <property type="molecule type" value="Genomic_DNA"/>
</dbReference>
<keyword evidence="1" id="KW-0175">Coiled coil</keyword>
<name>A0A4V3AUQ7_9BURK</name>
<gene>
    <name evidence="4" type="ORF">E2I14_10045</name>
</gene>
<dbReference type="PANTHER" id="PTHR40278">
    <property type="entry name" value="DNA UTILIZATION PROTEIN HOFN"/>
    <property type="match status" value="1"/>
</dbReference>
<dbReference type="InterPro" id="IPR052534">
    <property type="entry name" value="Extracell_DNA_Util/SecSys_Comp"/>
</dbReference>
<feature type="region of interest" description="Disordered" evidence="2">
    <location>
        <begin position="184"/>
        <end position="211"/>
    </location>
</feature>
<reference evidence="4 5" key="1">
    <citation type="submission" date="2019-03" db="EMBL/GenBank/DDBJ databases">
        <title>Sapientia aquatica gen. nov., sp. nov., isolated from a crater lake.</title>
        <authorList>
            <person name="Felfoldi T."/>
            <person name="Szabo A."/>
            <person name="Toth E."/>
            <person name="Schumann P."/>
            <person name="Keki Z."/>
            <person name="Marialigeti K."/>
            <person name="Mathe I."/>
        </authorList>
    </citation>
    <scope>NUCLEOTIDE SEQUENCE [LARGE SCALE GENOMIC DNA]</scope>
    <source>
        <strain evidence="4 5">SA-152</strain>
    </source>
</reference>
<evidence type="ECO:0000256" key="2">
    <source>
        <dbReference type="SAM" id="MobiDB-lite"/>
    </source>
</evidence>
<protein>
    <submittedName>
        <fullName evidence="4">Fimbrial assembly protein</fullName>
    </submittedName>
</protein>
<comment type="caution">
    <text evidence="4">The sequence shown here is derived from an EMBL/GenBank/DDBJ whole genome shotgun (WGS) entry which is preliminary data.</text>
</comment>
<evidence type="ECO:0000313" key="5">
    <source>
        <dbReference type="Proteomes" id="UP000294829"/>
    </source>
</evidence>
<dbReference type="PANTHER" id="PTHR40278:SF2">
    <property type="entry name" value="TYPE IV PILUS INNER MEMBRANE COMPONENT PILN"/>
    <property type="match status" value="1"/>
</dbReference>
<accession>A0A4V3AUQ7</accession>
<feature type="transmembrane region" description="Helical" evidence="3">
    <location>
        <begin position="21"/>
        <end position="42"/>
    </location>
</feature>
<keyword evidence="5" id="KW-1185">Reference proteome</keyword>
<sequence length="211" mass="23409">MIKINLLPHREERRKQRKQDFYSLLVLAAIVGVLILILVGFYNASAISTQNARNLLIKDANVKLDEEIKEIATLREEIEGLKARQQAVEDLQGDRNQPVYLLAELVAQTPEGIYLRSVKQDGQRIVLLGYAQSNERVSEYLKNLTNNSDWLNKPDLIEIKSTGIGQGKDAKKVSDFTINVGIRRPRDLEGAANPASPANPAQANKAGAAKP</sequence>
<keyword evidence="3" id="KW-0472">Membrane</keyword>
<feature type="coiled-coil region" evidence="1">
    <location>
        <begin position="57"/>
        <end position="91"/>
    </location>
</feature>